<accession>A0A6M0GZM0</accession>
<protein>
    <submittedName>
        <fullName evidence="1">Uncharacterized protein</fullName>
    </submittedName>
</protein>
<proteinExistence type="predicted"/>
<evidence type="ECO:0000313" key="1">
    <source>
        <dbReference type="EMBL" id="NEU03667.1"/>
    </source>
</evidence>
<organism evidence="1 2">
    <name type="scientific">Clostridium senegalense</name>
    <dbReference type="NCBI Taxonomy" id="1465809"/>
    <lineage>
        <taxon>Bacteria</taxon>
        <taxon>Bacillati</taxon>
        <taxon>Bacillota</taxon>
        <taxon>Clostridia</taxon>
        <taxon>Eubacteriales</taxon>
        <taxon>Clostridiaceae</taxon>
        <taxon>Clostridium</taxon>
    </lineage>
</organism>
<dbReference type="EMBL" id="JAAGPU010000002">
    <property type="protein sequence ID" value="NEU03667.1"/>
    <property type="molecule type" value="Genomic_DNA"/>
</dbReference>
<comment type="caution">
    <text evidence="1">The sequence shown here is derived from an EMBL/GenBank/DDBJ whole genome shotgun (WGS) entry which is preliminary data.</text>
</comment>
<sequence>MKVVSAELKAIRYNGVDVKVHNGLMGILVSMDKQNITFDDLTNHDVYTKVILLTRKCCSCSPTLIMESGVKEDDDKEILELIDRILELIGDDIKEAFEKEKR</sequence>
<dbReference type="RefSeq" id="WP_061994215.1">
    <property type="nucleotide sequence ID" value="NZ_JAAGPU010000002.1"/>
</dbReference>
<name>A0A6M0GZM0_9CLOT</name>
<gene>
    <name evidence="1" type="ORF">G3M99_02115</name>
</gene>
<keyword evidence="2" id="KW-1185">Reference proteome</keyword>
<reference evidence="1 2" key="1">
    <citation type="submission" date="2020-02" db="EMBL/GenBank/DDBJ databases">
        <title>Genome assembly of a novel Clostridium senegalense strain.</title>
        <authorList>
            <person name="Gupta T.B."/>
            <person name="Jauregui R."/>
            <person name="Maclean P."/>
            <person name="Nawarathana A."/>
            <person name="Brightwell G."/>
        </authorList>
    </citation>
    <scope>NUCLEOTIDE SEQUENCE [LARGE SCALE GENOMIC DNA]</scope>
    <source>
        <strain evidence="1 2">AGRFS4</strain>
    </source>
</reference>
<dbReference type="Proteomes" id="UP000481872">
    <property type="component" value="Unassembled WGS sequence"/>
</dbReference>
<dbReference type="AlphaFoldDB" id="A0A6M0GZM0"/>
<evidence type="ECO:0000313" key="2">
    <source>
        <dbReference type="Proteomes" id="UP000481872"/>
    </source>
</evidence>